<sequence>MKKLLITVLLILFGISGTGCNGDVPDDTIAMKEALNQIPVPAMSSSILHGSESEQLQWLADIYEFEINTLRSKASEITEDERELVAEHLSQVYGSEEVGLLLHEIYQYSQEDQSYFVKDGHWFSYNERWPSSNIEISDYSESSATLHLTGVDDYGGDEREIHYTFSIQDGQMLLEKRTVIK</sequence>
<feature type="chain" id="PRO_5038622314" description="DUF3993 domain-containing protein" evidence="1">
    <location>
        <begin position="22"/>
        <end position="181"/>
    </location>
</feature>
<organism evidence="2 3">
    <name type="scientific">Xylanibacillus composti</name>
    <dbReference type="NCBI Taxonomy" id="1572762"/>
    <lineage>
        <taxon>Bacteria</taxon>
        <taxon>Bacillati</taxon>
        <taxon>Bacillota</taxon>
        <taxon>Bacilli</taxon>
        <taxon>Bacillales</taxon>
        <taxon>Paenibacillaceae</taxon>
        <taxon>Xylanibacillus</taxon>
    </lineage>
</organism>
<gene>
    <name evidence="2" type="ORF">XYCOK13_24970</name>
</gene>
<keyword evidence="1" id="KW-0732">Signal</keyword>
<evidence type="ECO:0000256" key="1">
    <source>
        <dbReference type="SAM" id="SignalP"/>
    </source>
</evidence>
<evidence type="ECO:0000313" key="3">
    <source>
        <dbReference type="Proteomes" id="UP000677918"/>
    </source>
</evidence>
<dbReference type="PROSITE" id="PS51257">
    <property type="entry name" value="PROKAR_LIPOPROTEIN"/>
    <property type="match status" value="1"/>
</dbReference>
<reference evidence="2" key="1">
    <citation type="submission" date="2021-04" db="EMBL/GenBank/DDBJ databases">
        <title>Draft genome sequence of Xylanibacillus composti strain K13.</title>
        <authorList>
            <person name="Uke A."/>
            <person name="Chhe C."/>
            <person name="Baramee S."/>
            <person name="Kosugi A."/>
        </authorList>
    </citation>
    <scope>NUCLEOTIDE SEQUENCE</scope>
    <source>
        <strain evidence="2">K13</strain>
    </source>
</reference>
<dbReference type="Proteomes" id="UP000677918">
    <property type="component" value="Unassembled WGS sequence"/>
</dbReference>
<evidence type="ECO:0000313" key="2">
    <source>
        <dbReference type="EMBL" id="GIQ69673.1"/>
    </source>
</evidence>
<dbReference type="EMBL" id="BOVK01000031">
    <property type="protein sequence ID" value="GIQ69673.1"/>
    <property type="molecule type" value="Genomic_DNA"/>
</dbReference>
<keyword evidence="3" id="KW-1185">Reference proteome</keyword>
<dbReference type="AlphaFoldDB" id="A0A8J4H2C7"/>
<feature type="signal peptide" evidence="1">
    <location>
        <begin position="1"/>
        <end position="21"/>
    </location>
</feature>
<name>A0A8J4H2C7_9BACL</name>
<evidence type="ECO:0008006" key="4">
    <source>
        <dbReference type="Google" id="ProtNLM"/>
    </source>
</evidence>
<comment type="caution">
    <text evidence="2">The sequence shown here is derived from an EMBL/GenBank/DDBJ whole genome shotgun (WGS) entry which is preliminary data.</text>
</comment>
<dbReference type="RefSeq" id="WP_213412459.1">
    <property type="nucleotide sequence ID" value="NZ_BOVK01000031.1"/>
</dbReference>
<proteinExistence type="predicted"/>
<protein>
    <recommendedName>
        <fullName evidence="4">DUF3993 domain-containing protein</fullName>
    </recommendedName>
</protein>
<accession>A0A8J4H2C7</accession>